<keyword evidence="5" id="KW-0997">Cell inner membrane</keyword>
<evidence type="ECO:0000256" key="9">
    <source>
        <dbReference type="ARBA" id="ARBA00023136"/>
    </source>
</evidence>
<gene>
    <name evidence="13" type="ORF">Pan189_23310</name>
</gene>
<evidence type="ECO:0000256" key="2">
    <source>
        <dbReference type="ARBA" id="ARBA00007246"/>
    </source>
</evidence>
<dbReference type="AlphaFoldDB" id="A0A517R255"/>
<keyword evidence="6 11" id="KW-0812">Transmembrane</keyword>
<evidence type="ECO:0000256" key="11">
    <source>
        <dbReference type="SAM" id="Phobius"/>
    </source>
</evidence>
<evidence type="ECO:0000313" key="14">
    <source>
        <dbReference type="Proteomes" id="UP000317318"/>
    </source>
</evidence>
<evidence type="ECO:0000313" key="13">
    <source>
        <dbReference type="EMBL" id="QDT37948.1"/>
    </source>
</evidence>
<dbReference type="OrthoDB" id="260436at2"/>
<reference evidence="13 14" key="1">
    <citation type="submission" date="2019-02" db="EMBL/GenBank/DDBJ databases">
        <title>Deep-cultivation of Planctomycetes and their phenomic and genomic characterization uncovers novel biology.</title>
        <authorList>
            <person name="Wiegand S."/>
            <person name="Jogler M."/>
            <person name="Boedeker C."/>
            <person name="Pinto D."/>
            <person name="Vollmers J."/>
            <person name="Rivas-Marin E."/>
            <person name="Kohn T."/>
            <person name="Peeters S.H."/>
            <person name="Heuer A."/>
            <person name="Rast P."/>
            <person name="Oberbeckmann S."/>
            <person name="Bunk B."/>
            <person name="Jeske O."/>
            <person name="Meyerdierks A."/>
            <person name="Storesund J.E."/>
            <person name="Kallscheuer N."/>
            <person name="Luecker S."/>
            <person name="Lage O.M."/>
            <person name="Pohl T."/>
            <person name="Merkel B.J."/>
            <person name="Hornburger P."/>
            <person name="Mueller R.-W."/>
            <person name="Bruemmer F."/>
            <person name="Labrenz M."/>
            <person name="Spormann A.M."/>
            <person name="Op den Camp H."/>
            <person name="Overmann J."/>
            <person name="Amann R."/>
            <person name="Jetten M.S.M."/>
            <person name="Mascher T."/>
            <person name="Medema M.H."/>
            <person name="Devos D.P."/>
            <person name="Kaster A.-K."/>
            <person name="Ovreas L."/>
            <person name="Rohde M."/>
            <person name="Galperin M.Y."/>
            <person name="Jogler C."/>
        </authorList>
    </citation>
    <scope>NUCLEOTIDE SEQUENCE [LARGE SCALE GENOMIC DNA]</scope>
    <source>
        <strain evidence="13 14">Pan189</strain>
    </source>
</reference>
<organism evidence="13 14">
    <name type="scientific">Stratiformator vulcanicus</name>
    <dbReference type="NCBI Taxonomy" id="2527980"/>
    <lineage>
        <taxon>Bacteria</taxon>
        <taxon>Pseudomonadati</taxon>
        <taxon>Planctomycetota</taxon>
        <taxon>Planctomycetia</taxon>
        <taxon>Planctomycetales</taxon>
        <taxon>Planctomycetaceae</taxon>
        <taxon>Stratiformator</taxon>
    </lineage>
</organism>
<evidence type="ECO:0000256" key="4">
    <source>
        <dbReference type="ARBA" id="ARBA00022475"/>
    </source>
</evidence>
<dbReference type="RefSeq" id="WP_145364022.1">
    <property type="nucleotide sequence ID" value="NZ_CP036268.1"/>
</dbReference>
<protein>
    <submittedName>
        <fullName evidence="13">General secretion pathway protein K</fullName>
    </submittedName>
</protein>
<proteinExistence type="inferred from homology"/>
<keyword evidence="7" id="KW-0653">Protein transport</keyword>
<evidence type="ECO:0000256" key="7">
    <source>
        <dbReference type="ARBA" id="ARBA00022927"/>
    </source>
</evidence>
<dbReference type="KEGG" id="svp:Pan189_23310"/>
<keyword evidence="14" id="KW-1185">Reference proteome</keyword>
<dbReference type="InterPro" id="IPR005628">
    <property type="entry name" value="GspK"/>
</dbReference>
<evidence type="ECO:0000256" key="6">
    <source>
        <dbReference type="ARBA" id="ARBA00022692"/>
    </source>
</evidence>
<feature type="domain" description="T2SS protein K first SAM-like" evidence="12">
    <location>
        <begin position="128"/>
        <end position="214"/>
    </location>
</feature>
<keyword evidence="9 11" id="KW-0472">Membrane</keyword>
<evidence type="ECO:0000256" key="5">
    <source>
        <dbReference type="ARBA" id="ARBA00022519"/>
    </source>
</evidence>
<keyword evidence="3" id="KW-0813">Transport</keyword>
<evidence type="ECO:0000256" key="1">
    <source>
        <dbReference type="ARBA" id="ARBA00004533"/>
    </source>
</evidence>
<accession>A0A517R255</accession>
<dbReference type="GO" id="GO:0009306">
    <property type="term" value="P:protein secretion"/>
    <property type="evidence" value="ECO:0007669"/>
    <property type="project" value="InterPro"/>
</dbReference>
<name>A0A517R255_9PLAN</name>
<dbReference type="EMBL" id="CP036268">
    <property type="protein sequence ID" value="QDT37948.1"/>
    <property type="molecule type" value="Genomic_DNA"/>
</dbReference>
<dbReference type="InterPro" id="IPR049031">
    <property type="entry name" value="T2SSK_SAM-like_1st"/>
</dbReference>
<dbReference type="Gene3D" id="1.10.40.60">
    <property type="entry name" value="EpsJ-like"/>
    <property type="match status" value="1"/>
</dbReference>
<keyword evidence="4" id="KW-1003">Cell membrane</keyword>
<dbReference type="PANTHER" id="PTHR38831:SF2">
    <property type="entry name" value="TYPE II SECRETION SYSTEM PROTEIN K"/>
    <property type="match status" value="1"/>
</dbReference>
<evidence type="ECO:0000256" key="10">
    <source>
        <dbReference type="SAM" id="MobiDB-lite"/>
    </source>
</evidence>
<dbReference type="Proteomes" id="UP000317318">
    <property type="component" value="Chromosome"/>
</dbReference>
<dbReference type="Pfam" id="PF21687">
    <property type="entry name" value="T2SSK_1st"/>
    <property type="match status" value="1"/>
</dbReference>
<feature type="region of interest" description="Disordered" evidence="10">
    <location>
        <begin position="309"/>
        <end position="329"/>
    </location>
</feature>
<dbReference type="InterPro" id="IPR038072">
    <property type="entry name" value="GspK_central_sf"/>
</dbReference>
<evidence type="ECO:0000256" key="3">
    <source>
        <dbReference type="ARBA" id="ARBA00022448"/>
    </source>
</evidence>
<comment type="subcellular location">
    <subcellularLocation>
        <location evidence="1">Cell inner membrane</location>
    </subcellularLocation>
</comment>
<dbReference type="GO" id="GO:0005886">
    <property type="term" value="C:plasma membrane"/>
    <property type="evidence" value="ECO:0007669"/>
    <property type="project" value="UniProtKB-SubCell"/>
</dbReference>
<evidence type="ECO:0000256" key="8">
    <source>
        <dbReference type="ARBA" id="ARBA00022989"/>
    </source>
</evidence>
<comment type="similarity">
    <text evidence="2">Belongs to the GSP K family.</text>
</comment>
<feature type="transmembrane region" description="Helical" evidence="11">
    <location>
        <begin position="12"/>
        <end position="34"/>
    </location>
</feature>
<evidence type="ECO:0000259" key="12">
    <source>
        <dbReference type="Pfam" id="PF21687"/>
    </source>
</evidence>
<sequence>MKAIALCKTSDRSGIVLPIVLIVIVMLSLAAYTFTDTSVSEREATEMYRRSVEASLAAESGVELARAWLADPQDLRIEELASNDSLFHAVLTKPAATASGTGRTSVLSLVPQQYEDPLIQFGVANESGKINLNALLDLRLNEEERRNMLLPIPGMTIEIADAILDWLDPDATLREFGAEGEYYSTLSPPYSPKDGPVDVLDELLLVRGVTPELLYGEDLNLNGVLDPNEDDGAETLPLDNADGILETGWRFYLTVHSRETNLRADGSTKIDVNGSDLAALYDELEIELGEEIAKFVLAFRISGPRVEGGSPFGRRRRGGNSNTQGETRGGIRIPSRARFRIRSLYELVAVQVEAEIDGARTTLDSPWPAEPSTWESAFPILLDAVGLSAEPYIEGRININHAQREALLGIPEMTEELADSIVGTRLTAGQGWTSGDATPTTAWMVEQELVNLEQMRELDQYITAGGGVFRLQSVGTFDAGGPAARLEALIDTTQYPPQLIFVRDLSDLGRGYPPEFFRPVAEPVMR</sequence>
<dbReference type="SUPFAM" id="SSF158544">
    <property type="entry name" value="GspK insert domain-like"/>
    <property type="match status" value="1"/>
</dbReference>
<keyword evidence="8 11" id="KW-1133">Transmembrane helix</keyword>
<dbReference type="PANTHER" id="PTHR38831">
    <property type="entry name" value="TYPE II SECRETION SYSTEM PROTEIN K"/>
    <property type="match status" value="1"/>
</dbReference>